<sequence length="130" mass="15064">MKLDLEKAKSALILLGTSFFKDEENTLKDRFNLNHDLIQEGLERLSELTKNNRGDLSPPPADCEISIEEDDDDEENEDAPIRIYKLNEGGWGFEMDVFKSGEKTDITMRGEFPIDFNEKNNIEFHMFEVM</sequence>
<name>A0ABY9AW92_PARCI</name>
<reference evidence="1 2" key="1">
    <citation type="submission" date="2023-06" db="EMBL/GenBank/DDBJ databases">
        <authorList>
            <person name="Ham H."/>
            <person name="Park D.S."/>
        </authorList>
    </citation>
    <scope>NUCLEOTIDE SEQUENCE [LARGE SCALE GENOMIC DNA]</scope>
    <source>
        <strain evidence="1 2">KACC 17005</strain>
    </source>
</reference>
<keyword evidence="2" id="KW-1185">Reference proteome</keyword>
<dbReference type="RefSeq" id="WP_011795831.1">
    <property type="nucleotide sequence ID" value="NZ_CP023687.1"/>
</dbReference>
<proteinExistence type="predicted"/>
<accession>A0ABY9AW92</accession>
<protein>
    <submittedName>
        <fullName evidence="1">Uncharacterized protein</fullName>
    </submittedName>
</protein>
<organism evidence="1 2">
    <name type="scientific">Paracidovorax citrulli</name>
    <name type="common">Acidovorax citrulli</name>
    <dbReference type="NCBI Taxonomy" id="80869"/>
    <lineage>
        <taxon>Bacteria</taxon>
        <taxon>Pseudomonadati</taxon>
        <taxon>Pseudomonadota</taxon>
        <taxon>Betaproteobacteria</taxon>
        <taxon>Burkholderiales</taxon>
        <taxon>Comamonadaceae</taxon>
        <taxon>Paracidovorax</taxon>
    </lineage>
</organism>
<gene>
    <name evidence="1" type="ORF">QRO08_11765</name>
</gene>
<evidence type="ECO:0000313" key="1">
    <source>
        <dbReference type="EMBL" id="WIY51201.1"/>
    </source>
</evidence>
<dbReference type="EMBL" id="CP127363">
    <property type="protein sequence ID" value="WIY51201.1"/>
    <property type="molecule type" value="Genomic_DNA"/>
</dbReference>
<dbReference type="Proteomes" id="UP001242732">
    <property type="component" value="Chromosome"/>
</dbReference>
<evidence type="ECO:0000313" key="2">
    <source>
        <dbReference type="Proteomes" id="UP001242732"/>
    </source>
</evidence>